<dbReference type="Gene3D" id="1.25.40.800">
    <property type="match status" value="1"/>
</dbReference>
<evidence type="ECO:0000313" key="3">
    <source>
        <dbReference type="Proteomes" id="UP000281553"/>
    </source>
</evidence>
<sequence>MSNLVLYICITAIRSLRERSQPLNMTTIAHTPQMDIIQSLVLNLDNEGRYLLLNCMANQLRYPNSYTYYFSYTILYLFSEQSKEQVKEQISRVLMERLIVNRPHPWGLLMTSAELLRNPAYRFWEHEFARCHSEMEIVVTLTTCAGRYCCGARHAIQFWYERGGTKSFVDDLLFCRVDVSIRAAITLRVIESYLYACCSSGPSD</sequence>
<accession>A0A3P7PLK4</accession>
<evidence type="ECO:0000313" key="2">
    <source>
        <dbReference type="EMBL" id="VDN20579.1"/>
    </source>
</evidence>
<dbReference type="OrthoDB" id="1933107at2759"/>
<dbReference type="GO" id="GO:0000288">
    <property type="term" value="P:nuclear-transcribed mRNA catabolic process, deadenylation-dependent decay"/>
    <property type="evidence" value="ECO:0007669"/>
    <property type="project" value="TreeGrafter"/>
</dbReference>
<name>A0A3P7PLK4_DIBLA</name>
<keyword evidence="3" id="KW-1185">Reference proteome</keyword>
<organism evidence="2 3">
    <name type="scientific">Dibothriocephalus latus</name>
    <name type="common">Fish tapeworm</name>
    <name type="synonym">Diphyllobothrium latum</name>
    <dbReference type="NCBI Taxonomy" id="60516"/>
    <lineage>
        <taxon>Eukaryota</taxon>
        <taxon>Metazoa</taxon>
        <taxon>Spiralia</taxon>
        <taxon>Lophotrochozoa</taxon>
        <taxon>Platyhelminthes</taxon>
        <taxon>Cestoda</taxon>
        <taxon>Eucestoda</taxon>
        <taxon>Diphyllobothriidea</taxon>
        <taxon>Diphyllobothriidae</taxon>
        <taxon>Dibothriocephalus</taxon>
    </lineage>
</organism>
<evidence type="ECO:0000259" key="1">
    <source>
        <dbReference type="Pfam" id="PF04054"/>
    </source>
</evidence>
<dbReference type="AlphaFoldDB" id="A0A3P7PLK4"/>
<dbReference type="GO" id="GO:0000932">
    <property type="term" value="C:P-body"/>
    <property type="evidence" value="ECO:0007669"/>
    <property type="project" value="TreeGrafter"/>
</dbReference>
<gene>
    <name evidence="2" type="ORF">DILT_LOCUS13651</name>
</gene>
<dbReference type="GO" id="GO:0030015">
    <property type="term" value="C:CCR4-NOT core complex"/>
    <property type="evidence" value="ECO:0007669"/>
    <property type="project" value="InterPro"/>
</dbReference>
<dbReference type="EMBL" id="UYRU01071064">
    <property type="protein sequence ID" value="VDN20579.1"/>
    <property type="molecule type" value="Genomic_DNA"/>
</dbReference>
<protein>
    <recommendedName>
        <fullName evidence="1">CCR4-Not complex component Not1 C-terminal domain-containing protein</fullName>
    </recommendedName>
</protein>
<dbReference type="PANTHER" id="PTHR13162:SF8">
    <property type="entry name" value="CCR4-NOT TRANSCRIPTION COMPLEX SUBUNIT 1"/>
    <property type="match status" value="1"/>
</dbReference>
<dbReference type="Pfam" id="PF04054">
    <property type="entry name" value="Not1"/>
    <property type="match status" value="1"/>
</dbReference>
<dbReference type="PANTHER" id="PTHR13162">
    <property type="entry name" value="CCR4-NOT TRANSCRIPTION COMPLEX"/>
    <property type="match status" value="1"/>
</dbReference>
<reference evidence="2 3" key="1">
    <citation type="submission" date="2018-11" db="EMBL/GenBank/DDBJ databases">
        <authorList>
            <consortium name="Pathogen Informatics"/>
        </authorList>
    </citation>
    <scope>NUCLEOTIDE SEQUENCE [LARGE SCALE GENOMIC DNA]</scope>
</reference>
<dbReference type="Proteomes" id="UP000281553">
    <property type="component" value="Unassembled WGS sequence"/>
</dbReference>
<dbReference type="GO" id="GO:0017148">
    <property type="term" value="P:negative regulation of translation"/>
    <property type="evidence" value="ECO:0007669"/>
    <property type="project" value="InterPro"/>
</dbReference>
<dbReference type="InterPro" id="IPR007196">
    <property type="entry name" value="CCR4-Not_Not1_C"/>
</dbReference>
<proteinExistence type="predicted"/>
<feature type="domain" description="CCR4-Not complex component Not1 C-terminal" evidence="1">
    <location>
        <begin position="2"/>
        <end position="137"/>
    </location>
</feature>
<dbReference type="GO" id="GO:0060090">
    <property type="term" value="F:molecular adaptor activity"/>
    <property type="evidence" value="ECO:0007669"/>
    <property type="project" value="TreeGrafter"/>
</dbReference>
<dbReference type="InterPro" id="IPR040398">
    <property type="entry name" value="Not1"/>
</dbReference>